<dbReference type="InterPro" id="IPR052892">
    <property type="entry name" value="NA-targeting_endonuclease"/>
</dbReference>
<reference evidence="2" key="1">
    <citation type="submission" date="2020-03" db="EMBL/GenBank/DDBJ databases">
        <title>The deep terrestrial virosphere.</title>
        <authorList>
            <person name="Holmfeldt K."/>
            <person name="Nilsson E."/>
            <person name="Simone D."/>
            <person name="Lopez-Fernandez M."/>
            <person name="Wu X."/>
            <person name="de Brujin I."/>
            <person name="Lundin D."/>
            <person name="Andersson A."/>
            <person name="Bertilsson S."/>
            <person name="Dopson M."/>
        </authorList>
    </citation>
    <scope>NUCLEOTIDE SEQUENCE</scope>
    <source>
        <strain evidence="2">TM448A00285</strain>
        <strain evidence="3">TM448B00616</strain>
    </source>
</reference>
<evidence type="ECO:0000313" key="2">
    <source>
        <dbReference type="EMBL" id="QJA45831.1"/>
    </source>
</evidence>
<gene>
    <name evidence="2" type="ORF">TM448A00285_0009</name>
    <name evidence="3" type="ORF">TM448B00616_0003</name>
</gene>
<dbReference type="AlphaFoldDB" id="A0A6H1ZEI5"/>
<dbReference type="Gene3D" id="1.10.30.50">
    <property type="match status" value="1"/>
</dbReference>
<dbReference type="InterPro" id="IPR002711">
    <property type="entry name" value="HNH"/>
</dbReference>
<proteinExistence type="predicted"/>
<dbReference type="PANTHER" id="PTHR33877">
    <property type="entry name" value="SLL1193 PROTEIN"/>
    <property type="match status" value="1"/>
</dbReference>
<name>A0A6H1ZEI5_9ZZZZ</name>
<dbReference type="Pfam" id="PF01844">
    <property type="entry name" value="HNH"/>
    <property type="match status" value="1"/>
</dbReference>
<evidence type="ECO:0000259" key="1">
    <source>
        <dbReference type="SMART" id="SM00507"/>
    </source>
</evidence>
<sequence length="231" mass="27392">MNEEPIKCCTKCGKVKPITEFSKKETAKDGYRNRCKACIREEYKIYHATHREEEREFRRRYKTTCPEKVKEAKRRYRETHREQLIEANRRYKVINQMEIKKRNKKYQHAHPEKARERQRKYYAAHPEKAKEFNRNHRAKKYVAIGKGITWEEWENICEKYDNQCLACGKAGELTIDHIVPLSRGGVHDGSNIQPLCASCNAKKGKKTMDYRHNFELQKASKFHLTSAPTSV</sequence>
<protein>
    <submittedName>
        <fullName evidence="2">Putative homing endonuclease</fullName>
    </submittedName>
</protein>
<dbReference type="GO" id="GO:0004519">
    <property type="term" value="F:endonuclease activity"/>
    <property type="evidence" value="ECO:0007669"/>
    <property type="project" value="UniProtKB-KW"/>
</dbReference>
<dbReference type="EMBL" id="MT144638">
    <property type="protein sequence ID" value="QJH96041.1"/>
    <property type="molecule type" value="Genomic_DNA"/>
</dbReference>
<accession>A0A6H1ZEI5</accession>
<dbReference type="EMBL" id="MT143998">
    <property type="protein sequence ID" value="QJA45831.1"/>
    <property type="molecule type" value="Genomic_DNA"/>
</dbReference>
<organism evidence="2">
    <name type="scientific">viral metagenome</name>
    <dbReference type="NCBI Taxonomy" id="1070528"/>
    <lineage>
        <taxon>unclassified sequences</taxon>
        <taxon>metagenomes</taxon>
        <taxon>organismal metagenomes</taxon>
    </lineage>
</organism>
<dbReference type="SMART" id="SM00507">
    <property type="entry name" value="HNHc"/>
    <property type="match status" value="1"/>
</dbReference>
<evidence type="ECO:0000313" key="3">
    <source>
        <dbReference type="EMBL" id="QJH96041.1"/>
    </source>
</evidence>
<keyword evidence="2" id="KW-0378">Hydrolase</keyword>
<dbReference type="CDD" id="cd00085">
    <property type="entry name" value="HNHc"/>
    <property type="match status" value="1"/>
</dbReference>
<dbReference type="GO" id="GO:0003676">
    <property type="term" value="F:nucleic acid binding"/>
    <property type="evidence" value="ECO:0007669"/>
    <property type="project" value="InterPro"/>
</dbReference>
<dbReference type="GO" id="GO:0008270">
    <property type="term" value="F:zinc ion binding"/>
    <property type="evidence" value="ECO:0007669"/>
    <property type="project" value="InterPro"/>
</dbReference>
<keyword evidence="2" id="KW-0540">Nuclease</keyword>
<feature type="domain" description="HNH nuclease" evidence="1">
    <location>
        <begin position="152"/>
        <end position="201"/>
    </location>
</feature>
<dbReference type="InterPro" id="IPR003615">
    <property type="entry name" value="HNH_nuc"/>
</dbReference>
<keyword evidence="2" id="KW-0255">Endonuclease</keyword>
<dbReference type="PANTHER" id="PTHR33877:SF2">
    <property type="entry name" value="OS07G0170200 PROTEIN"/>
    <property type="match status" value="1"/>
</dbReference>